<reference evidence="6 7" key="1">
    <citation type="journal article" date="2014" name="Nat. Genet.">
        <title>Whole-genome sequence of a flatfish provides insights into ZW sex chromosome evolution and adaptation to a benthic lifestyle.</title>
        <authorList>
            <person name="Chen S."/>
            <person name="Zhang G."/>
            <person name="Shao C."/>
            <person name="Huang Q."/>
            <person name="Liu G."/>
            <person name="Zhang P."/>
            <person name="Song W."/>
            <person name="An N."/>
            <person name="Chalopin D."/>
            <person name="Volff J.N."/>
            <person name="Hong Y."/>
            <person name="Li Q."/>
            <person name="Sha Z."/>
            <person name="Zhou H."/>
            <person name="Xie M."/>
            <person name="Yu Q."/>
            <person name="Liu Y."/>
            <person name="Xiang H."/>
            <person name="Wang N."/>
            <person name="Wu K."/>
            <person name="Yang C."/>
            <person name="Zhou Q."/>
            <person name="Liao X."/>
            <person name="Yang L."/>
            <person name="Hu Q."/>
            <person name="Zhang J."/>
            <person name="Meng L."/>
            <person name="Jin L."/>
            <person name="Tian Y."/>
            <person name="Lian J."/>
            <person name="Yang J."/>
            <person name="Miao G."/>
            <person name="Liu S."/>
            <person name="Liang Z."/>
            <person name="Yan F."/>
            <person name="Li Y."/>
            <person name="Sun B."/>
            <person name="Zhang H."/>
            <person name="Zhang J."/>
            <person name="Zhu Y."/>
            <person name="Du M."/>
            <person name="Zhao Y."/>
            <person name="Schartl M."/>
            <person name="Tang Q."/>
            <person name="Wang J."/>
        </authorList>
    </citation>
    <scope>NUCLEOTIDE SEQUENCE</scope>
</reference>
<dbReference type="Pfam" id="PF14996">
    <property type="entry name" value="RMP"/>
    <property type="match status" value="1"/>
</dbReference>
<dbReference type="STRING" id="244447.ENSCSEP00000000987"/>
<evidence type="ECO:0000256" key="1">
    <source>
        <dbReference type="ARBA" id="ARBA00004437"/>
    </source>
</evidence>
<evidence type="ECO:0000256" key="2">
    <source>
        <dbReference type="ARBA" id="ARBA00004496"/>
    </source>
</evidence>
<evidence type="ECO:0000256" key="5">
    <source>
        <dbReference type="ARBA" id="ARBA00026215"/>
    </source>
</evidence>
<dbReference type="Proteomes" id="UP000265120">
    <property type="component" value="Chromosome 13"/>
</dbReference>
<comment type="function">
    <text evidence="4">May be involved in photoreceptor outer segment disk morphogenesis.</text>
</comment>
<evidence type="ECO:0000313" key="6">
    <source>
        <dbReference type="Ensembl" id="ENSCSEP00000000987.1"/>
    </source>
</evidence>
<dbReference type="FunCoup" id="A0A3P8UF17">
    <property type="interactions" value="189"/>
</dbReference>
<reference evidence="6" key="3">
    <citation type="submission" date="2025-09" db="UniProtKB">
        <authorList>
            <consortium name="Ensembl"/>
        </authorList>
    </citation>
    <scope>IDENTIFICATION</scope>
</reference>
<dbReference type="GeneTree" id="ENSGT00390000006173"/>
<reference evidence="6" key="2">
    <citation type="submission" date="2025-08" db="UniProtKB">
        <authorList>
            <consortium name="Ensembl"/>
        </authorList>
    </citation>
    <scope>IDENTIFICATION</scope>
</reference>
<dbReference type="GO" id="GO:0005829">
    <property type="term" value="C:cytosol"/>
    <property type="evidence" value="ECO:0007669"/>
    <property type="project" value="TreeGrafter"/>
</dbReference>
<dbReference type="GO" id="GO:0001917">
    <property type="term" value="C:photoreceptor inner segment"/>
    <property type="evidence" value="ECO:0007669"/>
    <property type="project" value="UniProtKB-SubCell"/>
</dbReference>
<evidence type="ECO:0000313" key="7">
    <source>
        <dbReference type="Proteomes" id="UP000265120"/>
    </source>
</evidence>
<protein>
    <recommendedName>
        <fullName evidence="5">Cilia- and flagella-associated protein 418</fullName>
    </recommendedName>
</protein>
<evidence type="ECO:0000256" key="3">
    <source>
        <dbReference type="ARBA" id="ARBA00022490"/>
    </source>
</evidence>
<comment type="subcellular location">
    <subcellularLocation>
        <location evidence="2">Cytoplasm</location>
    </subcellularLocation>
    <subcellularLocation>
        <location evidence="1">Photoreceptor inner segment</location>
    </subcellularLocation>
</comment>
<dbReference type="InParanoid" id="A0A3P8UF17"/>
<evidence type="ECO:0000256" key="4">
    <source>
        <dbReference type="ARBA" id="ARBA00024819"/>
    </source>
</evidence>
<dbReference type="OMA" id="DNTWICT"/>
<dbReference type="Ensembl" id="ENSCSET00000001015.1">
    <property type="protein sequence ID" value="ENSCSEP00000000987.1"/>
    <property type="gene ID" value="ENSCSEG00000000692.1"/>
</dbReference>
<dbReference type="PANTHER" id="PTHR33958:SF1">
    <property type="entry name" value="CILIA- AND FLAGELLA-ASSOCIATED PROTEIN 418"/>
    <property type="match status" value="1"/>
</dbReference>
<name>A0A3P8UF17_CYNSE</name>
<keyword evidence="3" id="KW-0963">Cytoplasm</keyword>
<accession>A0A3P8UF17</accession>
<sequence>MDPENELDELLDEVERKFCRDVSITDTSDTGKGHPLQTYYTVENVLQQKRKVLVWFHPDLLVSRCCPVFIGGSSYPVGIGTSTSERSCDQLRCLSCDFRVLMFDHNEWDTSCDYLFFRNHMPDHQKLQTKLKKRRGFRAYACQCSWFCCSELMDLSGLTQLKWICGRHLN</sequence>
<dbReference type="PANTHER" id="PTHR33958">
    <property type="entry name" value="PROTEIN C8ORF37"/>
    <property type="match status" value="1"/>
</dbReference>
<dbReference type="InterPro" id="IPR029239">
    <property type="entry name" value="CFAP418"/>
</dbReference>
<proteinExistence type="predicted"/>
<dbReference type="AlphaFoldDB" id="A0A3P8UF17"/>
<keyword evidence="7" id="KW-1185">Reference proteome</keyword>
<organism evidence="6 7">
    <name type="scientific">Cynoglossus semilaevis</name>
    <name type="common">Tongue sole</name>
    <dbReference type="NCBI Taxonomy" id="244447"/>
    <lineage>
        <taxon>Eukaryota</taxon>
        <taxon>Metazoa</taxon>
        <taxon>Chordata</taxon>
        <taxon>Craniata</taxon>
        <taxon>Vertebrata</taxon>
        <taxon>Euteleostomi</taxon>
        <taxon>Actinopterygii</taxon>
        <taxon>Neopterygii</taxon>
        <taxon>Teleostei</taxon>
        <taxon>Neoteleostei</taxon>
        <taxon>Acanthomorphata</taxon>
        <taxon>Carangaria</taxon>
        <taxon>Pleuronectiformes</taxon>
        <taxon>Pleuronectoidei</taxon>
        <taxon>Cynoglossidae</taxon>
        <taxon>Cynoglossinae</taxon>
        <taxon>Cynoglossus</taxon>
    </lineage>
</organism>